<dbReference type="OrthoDB" id="2524470at2759"/>
<comment type="caution">
    <text evidence="2">The sequence shown here is derived from an EMBL/GenBank/DDBJ whole genome shotgun (WGS) entry which is preliminary data.</text>
</comment>
<evidence type="ECO:0000313" key="3">
    <source>
        <dbReference type="Proteomes" id="UP000239560"/>
    </source>
</evidence>
<dbReference type="InterPro" id="IPR032675">
    <property type="entry name" value="LRR_dom_sf"/>
</dbReference>
<feature type="region of interest" description="Disordered" evidence="1">
    <location>
        <begin position="288"/>
        <end position="313"/>
    </location>
</feature>
<gene>
    <name evidence="2" type="ORF">AAT19DRAFT_12326</name>
</gene>
<dbReference type="EMBL" id="LCTV02000002">
    <property type="protein sequence ID" value="PRQ76908.1"/>
    <property type="molecule type" value="Genomic_DNA"/>
</dbReference>
<dbReference type="Gene3D" id="3.80.10.10">
    <property type="entry name" value="Ribonuclease Inhibitor"/>
    <property type="match status" value="1"/>
</dbReference>
<name>A0A2T0AFX7_RHOTO</name>
<dbReference type="AlphaFoldDB" id="A0A2T0AFX7"/>
<evidence type="ECO:0000256" key="1">
    <source>
        <dbReference type="SAM" id="MobiDB-lite"/>
    </source>
</evidence>
<feature type="compositionally biased region" description="Acidic residues" evidence="1">
    <location>
        <begin position="303"/>
        <end position="312"/>
    </location>
</feature>
<accession>A0A2T0AFX7</accession>
<proteinExistence type="predicted"/>
<evidence type="ECO:0008006" key="4">
    <source>
        <dbReference type="Google" id="ProtNLM"/>
    </source>
</evidence>
<protein>
    <recommendedName>
        <fullName evidence="4">Proteophosphoglycan ppg4</fullName>
    </recommendedName>
</protein>
<sequence length="727" mass="80968">MAADTAVALSRALRRLRRLASLTLYDPTSSDDPHFSLERDAPWLRTLRAISGPWLQGVVSRGVANLDELVYLSEKLEWFIIPHTVRRIGISGSISAIESGQFLIDFKHAFAFTDVNPASVALRTVDLGFFALSRDTSSLFNTPDLLAVIDVLNPLPLRELVVKASFTIAWPEKLKGKLLPSLESLSLLGPVRVYANLSSLSNLLGMLHNLKELVLVGATFADAPTDVDILAKLSPGERAIRFPHPAALLAYLRHSTQVMRFTYMREKMGSKMRWTRSSIEEEFVGDLSQASEDASFDEKEKLDEDEPGEDELSVVSDDLRQPRGLLDLPDELLSPIFYQVYEILRTSQATDGTREPIPTHCLALNKRLAALVRPIWCRDLFSPPSASIGSYLNTVLSVPGVRDLLRTVDIVITSPEPTLYLTLLAHYAGIASLTLDIDPAASKDSPHTVSKAITRLLRQLPRLSYLDLRRCADTDDPDLDLAVDVPALSSLAVNTGAWCDGNVQRGCENIRFLELRTSTLAGICIPPSPQHLRFRPMLGRSCDDNLSVVPLKGFLKEVPIRRLSLDFATLGAARDRVDRTFELLDVLEDLSASKIRQLDIRAAASFGLPEELPTTPLRIRTLTITGGLRVHTCLPALTTFLSLFSSLTAFHLRGALFSDTEMSAAAMSERSVGALAVRLPHLAAFVVFLRSSTRVLDFRFRLEDERKEVRWKRKSRHEEFKRESWSW</sequence>
<dbReference type="Proteomes" id="UP000239560">
    <property type="component" value="Unassembled WGS sequence"/>
</dbReference>
<organism evidence="2 3">
    <name type="scientific">Rhodotorula toruloides</name>
    <name type="common">Yeast</name>
    <name type="synonym">Rhodosporidium toruloides</name>
    <dbReference type="NCBI Taxonomy" id="5286"/>
    <lineage>
        <taxon>Eukaryota</taxon>
        <taxon>Fungi</taxon>
        <taxon>Dikarya</taxon>
        <taxon>Basidiomycota</taxon>
        <taxon>Pucciniomycotina</taxon>
        <taxon>Microbotryomycetes</taxon>
        <taxon>Sporidiobolales</taxon>
        <taxon>Sporidiobolaceae</taxon>
        <taxon>Rhodotorula</taxon>
    </lineage>
</organism>
<evidence type="ECO:0000313" key="2">
    <source>
        <dbReference type="EMBL" id="PRQ76908.1"/>
    </source>
</evidence>
<reference evidence="2 3" key="1">
    <citation type="journal article" date="2018" name="Elife">
        <title>Functional genomics of lipid metabolism in the oleaginous yeast Rhodosporidium toruloides.</title>
        <authorList>
            <person name="Coradetti S.T."/>
            <person name="Pinel D."/>
            <person name="Geiselman G."/>
            <person name="Ito M."/>
            <person name="Mondo S."/>
            <person name="Reilly M.C."/>
            <person name="Cheng Y.F."/>
            <person name="Bauer S."/>
            <person name="Grigoriev I."/>
            <person name="Gladden J.M."/>
            <person name="Simmons B.A."/>
            <person name="Brem R."/>
            <person name="Arkin A.P."/>
            <person name="Skerker J.M."/>
        </authorList>
    </citation>
    <scope>NUCLEOTIDE SEQUENCE [LARGE SCALE GENOMIC DNA]</scope>
    <source>
        <strain evidence="2 3">NBRC 0880</strain>
    </source>
</reference>